<dbReference type="PANTHER" id="PTHR44086:SF13">
    <property type="entry name" value="THIOSULFATE SULFURTRANSFERASE PSPE"/>
    <property type="match status" value="1"/>
</dbReference>
<dbReference type="OrthoDB" id="9791096at2"/>
<dbReference type="InterPro" id="IPR001763">
    <property type="entry name" value="Rhodanese-like_dom"/>
</dbReference>
<evidence type="ECO:0000313" key="3">
    <source>
        <dbReference type="Proteomes" id="UP000286482"/>
    </source>
</evidence>
<evidence type="ECO:0000259" key="1">
    <source>
        <dbReference type="PROSITE" id="PS50206"/>
    </source>
</evidence>
<dbReference type="AlphaFoldDB" id="A0A420E805"/>
<feature type="domain" description="Rhodanese" evidence="1">
    <location>
        <begin position="32"/>
        <end position="122"/>
    </location>
</feature>
<dbReference type="SUPFAM" id="SSF52821">
    <property type="entry name" value="Rhodanese/Cell cycle control phosphatase"/>
    <property type="match status" value="1"/>
</dbReference>
<keyword evidence="3" id="KW-1185">Reference proteome</keyword>
<dbReference type="SMART" id="SM00450">
    <property type="entry name" value="RHOD"/>
    <property type="match status" value="1"/>
</dbReference>
<protein>
    <submittedName>
        <fullName evidence="2">Sulfurtransferase</fullName>
    </submittedName>
</protein>
<comment type="caution">
    <text evidence="2">The sequence shown here is derived from an EMBL/GenBank/DDBJ whole genome shotgun (WGS) entry which is preliminary data.</text>
</comment>
<dbReference type="PROSITE" id="PS50206">
    <property type="entry name" value="RHODANESE_3"/>
    <property type="match status" value="1"/>
</dbReference>
<evidence type="ECO:0000313" key="2">
    <source>
        <dbReference type="EMBL" id="RKF15541.1"/>
    </source>
</evidence>
<reference evidence="2 3" key="1">
    <citation type="submission" date="2018-09" db="EMBL/GenBank/DDBJ databases">
        <authorList>
            <person name="Wang Z."/>
        </authorList>
    </citation>
    <scope>NUCLEOTIDE SEQUENCE [LARGE SCALE GENOMIC DNA]</scope>
    <source>
        <strain evidence="2 3">ALS 81</strain>
    </source>
</reference>
<dbReference type="GO" id="GO:0004792">
    <property type="term" value="F:thiosulfate-cyanide sulfurtransferase activity"/>
    <property type="evidence" value="ECO:0007669"/>
    <property type="project" value="TreeGrafter"/>
</dbReference>
<organism evidence="2 3">
    <name type="scientific">Alginatibacterium sediminis</name>
    <dbReference type="NCBI Taxonomy" id="2164068"/>
    <lineage>
        <taxon>Bacteria</taxon>
        <taxon>Pseudomonadati</taxon>
        <taxon>Pseudomonadota</taxon>
        <taxon>Gammaproteobacteria</taxon>
        <taxon>Alteromonadales</taxon>
        <taxon>Alteromonadaceae</taxon>
        <taxon>Alginatibacterium</taxon>
    </lineage>
</organism>
<dbReference type="Pfam" id="PF00581">
    <property type="entry name" value="Rhodanese"/>
    <property type="match status" value="1"/>
</dbReference>
<dbReference type="Gene3D" id="3.40.250.10">
    <property type="entry name" value="Rhodanese-like domain"/>
    <property type="match status" value="1"/>
</dbReference>
<dbReference type="InterPro" id="IPR036873">
    <property type="entry name" value="Rhodanese-like_dom_sf"/>
</dbReference>
<dbReference type="RefSeq" id="WP_120355627.1">
    <property type="nucleotide sequence ID" value="NZ_RAQO01000008.1"/>
</dbReference>
<name>A0A420E805_9ALTE</name>
<dbReference type="Proteomes" id="UP000286482">
    <property type="component" value="Unassembled WGS sequence"/>
</dbReference>
<dbReference type="CDD" id="cd00158">
    <property type="entry name" value="RHOD"/>
    <property type="match status" value="1"/>
</dbReference>
<gene>
    <name evidence="2" type="ORF">DBZ36_14215</name>
</gene>
<dbReference type="PANTHER" id="PTHR44086">
    <property type="entry name" value="THIOSULFATE SULFURTRANSFERASE RDL2, MITOCHONDRIAL-RELATED"/>
    <property type="match status" value="1"/>
</dbReference>
<sequence length="123" mass="14128">MQHNPRFLALVNTAKAQINECQINDVKQWMEQGQAFTLIDNREQDEWQRSHLPQAHYLGRGVLERDIEQQFPDLDTKIVVYCGGGFRSALSVLSLQQMGYSNVWSMDGGFRAWKEAGLELLTN</sequence>
<proteinExistence type="predicted"/>
<keyword evidence="2" id="KW-0808">Transferase</keyword>
<accession>A0A420E805</accession>
<dbReference type="EMBL" id="RAQO01000008">
    <property type="protein sequence ID" value="RKF15541.1"/>
    <property type="molecule type" value="Genomic_DNA"/>
</dbReference>